<proteinExistence type="predicted"/>
<dbReference type="SUPFAM" id="SSF51735">
    <property type="entry name" value="NAD(P)-binding Rossmann-fold domains"/>
    <property type="match status" value="1"/>
</dbReference>
<feature type="domain" description="6-phosphogluconate dehydrogenase NADP-binding" evidence="4">
    <location>
        <begin position="2"/>
        <end position="158"/>
    </location>
</feature>
<dbReference type="GO" id="GO:0051287">
    <property type="term" value="F:NAD binding"/>
    <property type="evidence" value="ECO:0007669"/>
    <property type="project" value="InterPro"/>
</dbReference>
<dbReference type="PIRSF" id="PIRSF000103">
    <property type="entry name" value="HIBADH"/>
    <property type="match status" value="1"/>
</dbReference>
<evidence type="ECO:0000256" key="3">
    <source>
        <dbReference type="PIRSR" id="PIRSR000103-1"/>
    </source>
</evidence>
<dbReference type="InterPro" id="IPR036291">
    <property type="entry name" value="NAD(P)-bd_dom_sf"/>
</dbReference>
<dbReference type="InterPro" id="IPR015815">
    <property type="entry name" value="HIBADH-related"/>
</dbReference>
<dbReference type="InterPro" id="IPR051265">
    <property type="entry name" value="HIBADH-related_NP60_sf"/>
</dbReference>
<dbReference type="GO" id="GO:0050661">
    <property type="term" value="F:NADP binding"/>
    <property type="evidence" value="ECO:0007669"/>
    <property type="project" value="InterPro"/>
</dbReference>
<dbReference type="InterPro" id="IPR029154">
    <property type="entry name" value="HIBADH-like_NADP-bd"/>
</dbReference>
<dbReference type="Gene3D" id="3.40.50.720">
    <property type="entry name" value="NAD(P)-binding Rossmann-like Domain"/>
    <property type="match status" value="1"/>
</dbReference>
<dbReference type="Pfam" id="PF14833">
    <property type="entry name" value="NAD_binding_11"/>
    <property type="match status" value="1"/>
</dbReference>
<evidence type="ECO:0000313" key="6">
    <source>
        <dbReference type="EMBL" id="BAO96706.1"/>
    </source>
</evidence>
<evidence type="ECO:0000256" key="2">
    <source>
        <dbReference type="ARBA" id="ARBA00023027"/>
    </source>
</evidence>
<dbReference type="SUPFAM" id="SSF48179">
    <property type="entry name" value="6-phosphogluconate dehydrogenase C-terminal domain-like"/>
    <property type="match status" value="1"/>
</dbReference>
<reference evidence="6" key="1">
    <citation type="submission" date="2013-11" db="EMBL/GenBank/DDBJ databases">
        <title>Estimation of Helicobacter pylori bacteriophage ecology using H. pylori isolates.</title>
        <authorList>
            <person name="Uchiyama J."/>
            <person name="Takemura-Uchiyama I."/>
            <person name="Ujihara T."/>
            <person name="Matsuzaki S."/>
        </authorList>
    </citation>
    <scope>NUCLEOTIDE SEQUENCE</scope>
    <source>
        <strain evidence="6">NY40</strain>
    </source>
</reference>
<organism evidence="6">
    <name type="scientific">Helicobacter pylori</name>
    <name type="common">Campylobacter pylori</name>
    <dbReference type="NCBI Taxonomy" id="210"/>
    <lineage>
        <taxon>Bacteria</taxon>
        <taxon>Pseudomonadati</taxon>
        <taxon>Campylobacterota</taxon>
        <taxon>Epsilonproteobacteria</taxon>
        <taxon>Campylobacterales</taxon>
        <taxon>Helicobacteraceae</taxon>
        <taxon>Helicobacter</taxon>
    </lineage>
</organism>
<protein>
    <submittedName>
        <fullName evidence="6">6-phosphogluconate dehydrogenase-like protein</fullName>
    </submittedName>
</protein>
<name>A0A060PX62_HELPX</name>
<dbReference type="InterPro" id="IPR013328">
    <property type="entry name" value="6PGD_dom2"/>
</dbReference>
<dbReference type="AlphaFoldDB" id="A0A060PX62"/>
<dbReference type="Pfam" id="PF03446">
    <property type="entry name" value="NAD_binding_2"/>
    <property type="match status" value="1"/>
</dbReference>
<evidence type="ECO:0000259" key="4">
    <source>
        <dbReference type="Pfam" id="PF03446"/>
    </source>
</evidence>
<dbReference type="Gene3D" id="1.10.1040.10">
    <property type="entry name" value="N-(1-d-carboxylethyl)-l-norvaline Dehydrogenase, domain 2"/>
    <property type="match status" value="1"/>
</dbReference>
<sequence length="285" mass="30495">MKIGWIGLGAMGTPMAARLCDTNLEVSVYNRTESKAAPLKEKGVAVYTNPIDLAAKVDLVFIMLSDKTAIDAVLVPEFWEQMSEKIVVNMSTIAPLESLALEKIAQKHQVTYLEAPVSGSVGAAKAGALLILAAGNEEVIAQLKPVLAHLGSQIFYLGKIGQGAGAKLSINSLLAQMGVAYSEALLLAKHLGVDAESFLQIIGQSGMNSPLFQAKKGMWLQDNYPAAFSLKLMAKDIRLAKNEAGEAMKLPFLFQAEELYSQAAKSGLGALDMAAVYHYLEKGEH</sequence>
<dbReference type="EMBL" id="AB889603">
    <property type="protein sequence ID" value="BAO96706.1"/>
    <property type="molecule type" value="Genomic_DNA"/>
</dbReference>
<evidence type="ECO:0000259" key="5">
    <source>
        <dbReference type="Pfam" id="PF14833"/>
    </source>
</evidence>
<feature type="domain" description="3-hydroxyisobutyrate dehydrogenase-like NAD-binding" evidence="5">
    <location>
        <begin position="161"/>
        <end position="280"/>
    </location>
</feature>
<dbReference type="PANTHER" id="PTHR43580">
    <property type="entry name" value="OXIDOREDUCTASE GLYR1-RELATED"/>
    <property type="match status" value="1"/>
</dbReference>
<keyword evidence="1" id="KW-0560">Oxidoreductase</keyword>
<dbReference type="GO" id="GO:0016491">
    <property type="term" value="F:oxidoreductase activity"/>
    <property type="evidence" value="ECO:0007669"/>
    <property type="project" value="UniProtKB-KW"/>
</dbReference>
<feature type="active site" evidence="3">
    <location>
        <position position="167"/>
    </location>
</feature>
<dbReference type="InterPro" id="IPR006115">
    <property type="entry name" value="6PGDH_NADP-bd"/>
</dbReference>
<dbReference type="PANTHER" id="PTHR43580:SF2">
    <property type="entry name" value="CYTOKINE-LIKE NUCLEAR FACTOR N-PAC"/>
    <property type="match status" value="1"/>
</dbReference>
<dbReference type="InterPro" id="IPR008927">
    <property type="entry name" value="6-PGluconate_DH-like_C_sf"/>
</dbReference>
<evidence type="ECO:0000256" key="1">
    <source>
        <dbReference type="ARBA" id="ARBA00023002"/>
    </source>
</evidence>
<accession>A0A060PX62</accession>
<keyword evidence="2" id="KW-0520">NAD</keyword>